<dbReference type="GO" id="GO:0006393">
    <property type="term" value="P:termination of mitochondrial transcription"/>
    <property type="evidence" value="ECO:0007669"/>
    <property type="project" value="TreeGrafter"/>
</dbReference>
<gene>
    <name evidence="4" type="primary">LOC100645265</name>
</gene>
<protein>
    <submittedName>
        <fullName evidence="4">Transcription termination factor 5, mitochondrial isoform X2</fullName>
    </submittedName>
</protein>
<evidence type="ECO:0000256" key="2">
    <source>
        <dbReference type="ARBA" id="ARBA00022946"/>
    </source>
</evidence>
<comment type="similarity">
    <text evidence="1">Belongs to the mTERF family.</text>
</comment>
<organism evidence="3 4">
    <name type="scientific">Bombus terrestris</name>
    <name type="common">Buff-tailed bumblebee</name>
    <name type="synonym">Apis terrestris</name>
    <dbReference type="NCBI Taxonomy" id="30195"/>
    <lineage>
        <taxon>Eukaryota</taxon>
        <taxon>Metazoa</taxon>
        <taxon>Ecdysozoa</taxon>
        <taxon>Arthropoda</taxon>
        <taxon>Hexapoda</taxon>
        <taxon>Insecta</taxon>
        <taxon>Pterygota</taxon>
        <taxon>Neoptera</taxon>
        <taxon>Endopterygota</taxon>
        <taxon>Hymenoptera</taxon>
        <taxon>Apocrita</taxon>
        <taxon>Aculeata</taxon>
        <taxon>Apoidea</taxon>
        <taxon>Anthophila</taxon>
        <taxon>Apidae</taxon>
        <taxon>Bombus</taxon>
        <taxon>Bombus</taxon>
    </lineage>
</organism>
<dbReference type="GeneID" id="100645265"/>
<dbReference type="Proteomes" id="UP000835206">
    <property type="component" value="Chromosome 15"/>
</dbReference>
<dbReference type="InterPro" id="IPR038538">
    <property type="entry name" value="MTERF_sf"/>
</dbReference>
<dbReference type="PANTHER" id="PTHR15437">
    <property type="entry name" value="TRANSCRIPTION TERMINATION FACTOR, MITOCHONDRIAL"/>
    <property type="match status" value="1"/>
</dbReference>
<keyword evidence="2" id="KW-0809">Transit peptide</keyword>
<proteinExistence type="inferred from homology"/>
<reference evidence="4" key="1">
    <citation type="submission" date="2025-08" db="UniProtKB">
        <authorList>
            <consortium name="RefSeq"/>
        </authorList>
    </citation>
    <scope>IDENTIFICATION</scope>
</reference>
<evidence type="ECO:0000313" key="3">
    <source>
        <dbReference type="Proteomes" id="UP000835206"/>
    </source>
</evidence>
<name>A0A9C6SX00_BOMTE</name>
<dbReference type="CTD" id="42182"/>
<dbReference type="RefSeq" id="XP_048268866.1">
    <property type="nucleotide sequence ID" value="XM_048412909.1"/>
</dbReference>
<sequence length="499" mass="59148">MLSKRFSTKYVIKQFGKLISPFSTQLKIDDMLNTNLNLDDDTIEELYEDTKKSKIMEISKDQIVRNCIILHNFNVRLKKNKYLQECLVLNPKILKNRILVLKEVGVESVGLFHITRFPVLMQKSVTKFKKINGISSTQSIMKTVFSNIGMKVHIPEEKLMKSEINMRIEMSKMLDVLRNKCLFDVEFIKQHEYLLNVDVDNVEQFLNEFKYVKINDKNIIEIIRMYPRLLLRNANEVKELLQIFQNFKIPTESLYTVVKALEMKKDTFLKRYMSIENNLELAIWLQHPRILLMIYLYKVVINRLTYMRRMNCIYNANVHIYTSSNKFFSRFMVGDVCFTAAGKDLTYILRKELGHDKVHVMSSIQKHPYWKYVPLIRINQTIQYLKKKFSIDDICKNIHIILYPMSTIDNTLNLLYKEYSLQGRHNYTPTQYLALCLYKLEQKHHFTGDGVWQTDMSVFEPNFLGDTYETHNLVDLINDDCNEVINLNGTAWLEHLLQY</sequence>
<evidence type="ECO:0000256" key="1">
    <source>
        <dbReference type="ARBA" id="ARBA00007692"/>
    </source>
</evidence>
<dbReference type="GO" id="GO:0003676">
    <property type="term" value="F:nucleic acid binding"/>
    <property type="evidence" value="ECO:0007669"/>
    <property type="project" value="InterPro"/>
</dbReference>
<dbReference type="PANTHER" id="PTHR15437:SF7">
    <property type="entry name" value="TRANSCRIPTION TERMINATION FACTOR 5, MITOCHONDRIAL"/>
    <property type="match status" value="1"/>
</dbReference>
<accession>A0A9C6SX00</accession>
<dbReference type="InterPro" id="IPR003690">
    <property type="entry name" value="MTERF"/>
</dbReference>
<dbReference type="GO" id="GO:0005759">
    <property type="term" value="C:mitochondrial matrix"/>
    <property type="evidence" value="ECO:0007669"/>
    <property type="project" value="TreeGrafter"/>
</dbReference>
<dbReference type="AlphaFoldDB" id="A0A9C6SX00"/>
<keyword evidence="3" id="KW-1185">Reference proteome</keyword>
<evidence type="ECO:0000313" key="4">
    <source>
        <dbReference type="RefSeq" id="XP_048268866.1"/>
    </source>
</evidence>
<dbReference type="Gene3D" id="1.25.70.10">
    <property type="entry name" value="Transcription termination factor 3, mitochondrial"/>
    <property type="match status" value="1"/>
</dbReference>